<accession>A0A5N5F1K2</accession>
<keyword evidence="3 8" id="KW-0812">Transmembrane</keyword>
<evidence type="ECO:0000256" key="8">
    <source>
        <dbReference type="SAM" id="Phobius"/>
    </source>
</evidence>
<sequence>MISYQSLIVLSFIIFPLPSSCNHQGNTHSPGEIEVTAHLRKWRDQSPSPFQHYLRNTHGILNIIGWGTLLPIGAIAARYFRKYPFKCKEWYSVHITCQTGGSVVGTVGWLIGMLLGHSSKGHSNKTHRTLGIIIFTFTAIQMLAMFWRPKQQEEKGFSNKYVKICHHLLGYALIALTIANIFEGIKNQAHPPHWKWPYVAILCVLGVTALGLEIFKWVKLKLTHEAVDINSNM</sequence>
<dbReference type="AlphaFoldDB" id="A0A5N5F1K2"/>
<dbReference type="SMART" id="SM00665">
    <property type="entry name" value="B561"/>
    <property type="match status" value="1"/>
</dbReference>
<feature type="transmembrane region" description="Helical" evidence="8">
    <location>
        <begin position="168"/>
        <end position="185"/>
    </location>
</feature>
<feature type="binding site" description="axial binding residue" evidence="7">
    <location>
        <position position="127"/>
    </location>
    <ligand>
        <name>heme b</name>
        <dbReference type="ChEBI" id="CHEBI:60344"/>
        <label>1</label>
    </ligand>
    <ligandPart>
        <name>Fe</name>
        <dbReference type="ChEBI" id="CHEBI:18248"/>
    </ligandPart>
</feature>
<dbReference type="PANTHER" id="PTHR23130">
    <property type="entry name" value="CYTOCHROME B561 AND DOMON DOMAIN-CONTAINING PROTEIN"/>
    <property type="match status" value="1"/>
</dbReference>
<evidence type="ECO:0000313" key="11">
    <source>
        <dbReference type="EMBL" id="KAB2597008.1"/>
    </source>
</evidence>
<evidence type="ECO:0000313" key="12">
    <source>
        <dbReference type="Proteomes" id="UP000327157"/>
    </source>
</evidence>
<feature type="domain" description="Cytochrome b561" evidence="10">
    <location>
        <begin position="1"/>
        <end position="221"/>
    </location>
</feature>
<evidence type="ECO:0000256" key="5">
    <source>
        <dbReference type="ARBA" id="ARBA00022989"/>
    </source>
</evidence>
<evidence type="ECO:0000256" key="3">
    <source>
        <dbReference type="ARBA" id="ARBA00022692"/>
    </source>
</evidence>
<dbReference type="OrthoDB" id="19261at2759"/>
<keyword evidence="2" id="KW-0813">Transport</keyword>
<dbReference type="Gene3D" id="1.20.120.1770">
    <property type="match status" value="1"/>
</dbReference>
<feature type="transmembrane region" description="Helical" evidence="8">
    <location>
        <begin position="127"/>
        <end position="147"/>
    </location>
</feature>
<dbReference type="EMBL" id="SMOL01000780">
    <property type="protein sequence ID" value="KAB2597008.1"/>
    <property type="molecule type" value="Genomic_DNA"/>
</dbReference>
<keyword evidence="7" id="KW-0479">Metal-binding</keyword>
<evidence type="ECO:0000256" key="1">
    <source>
        <dbReference type="ARBA" id="ARBA00004370"/>
    </source>
</evidence>
<keyword evidence="12" id="KW-1185">Reference proteome</keyword>
<dbReference type="PROSITE" id="PS50939">
    <property type="entry name" value="CYTOCHROME_B561"/>
    <property type="match status" value="1"/>
</dbReference>
<feature type="signal peptide" evidence="9">
    <location>
        <begin position="1"/>
        <end position="21"/>
    </location>
</feature>
<name>A0A5N5F1K2_9ROSA</name>
<keyword evidence="6 8" id="KW-0472">Membrane</keyword>
<keyword evidence="9" id="KW-0732">Signal</keyword>
<evidence type="ECO:0000256" key="4">
    <source>
        <dbReference type="ARBA" id="ARBA00022982"/>
    </source>
</evidence>
<feature type="binding site" description="axial binding residue" evidence="7">
    <location>
        <position position="94"/>
    </location>
    <ligand>
        <name>heme b</name>
        <dbReference type="ChEBI" id="CHEBI:60344"/>
        <label>1</label>
    </ligand>
    <ligandPart>
        <name>Fe</name>
        <dbReference type="ChEBI" id="CHEBI:18248"/>
    </ligandPart>
</feature>
<feature type="transmembrane region" description="Helical" evidence="8">
    <location>
        <begin position="92"/>
        <end position="115"/>
    </location>
</feature>
<dbReference type="GO" id="GO:0046872">
    <property type="term" value="F:metal ion binding"/>
    <property type="evidence" value="ECO:0007669"/>
    <property type="project" value="UniProtKB-KW"/>
</dbReference>
<feature type="transmembrane region" description="Helical" evidence="8">
    <location>
        <begin position="59"/>
        <end position="80"/>
    </location>
</feature>
<dbReference type="GO" id="GO:0016020">
    <property type="term" value="C:membrane"/>
    <property type="evidence" value="ECO:0007669"/>
    <property type="project" value="UniProtKB-SubCell"/>
</dbReference>
<dbReference type="InterPro" id="IPR017214">
    <property type="entry name" value="UCP037471"/>
</dbReference>
<gene>
    <name evidence="11" type="ORF">D8674_039767</name>
</gene>
<dbReference type="PANTHER" id="PTHR23130:SF153">
    <property type="entry name" value="CYTOCHROME B561 DOMAIN-CONTAINING PROTEIN"/>
    <property type="match status" value="1"/>
</dbReference>
<dbReference type="Pfam" id="PF03188">
    <property type="entry name" value="Cytochrom_B561"/>
    <property type="match status" value="1"/>
</dbReference>
<comment type="subcellular location">
    <subcellularLocation>
        <location evidence="1">Membrane</location>
    </subcellularLocation>
</comment>
<dbReference type="Proteomes" id="UP000327157">
    <property type="component" value="Unassembled WGS sequence"/>
</dbReference>
<protein>
    <recommendedName>
        <fullName evidence="10">Cytochrome b561 domain-containing protein</fullName>
    </recommendedName>
</protein>
<reference evidence="11 12" key="2">
    <citation type="submission" date="2019-11" db="EMBL/GenBank/DDBJ databases">
        <title>A de novo genome assembly of a pear dwarfing rootstock.</title>
        <authorList>
            <person name="Wang F."/>
            <person name="Wang J."/>
            <person name="Li S."/>
            <person name="Zhang Y."/>
            <person name="Fang M."/>
            <person name="Ma L."/>
            <person name="Zhao Y."/>
            <person name="Jiang S."/>
        </authorList>
    </citation>
    <scope>NUCLEOTIDE SEQUENCE [LARGE SCALE GENOMIC DNA]</scope>
    <source>
        <strain evidence="11">S2</strain>
        <tissue evidence="11">Leaf</tissue>
    </source>
</reference>
<feature type="transmembrane region" description="Helical" evidence="8">
    <location>
        <begin position="197"/>
        <end position="215"/>
    </location>
</feature>
<comment type="caution">
    <text evidence="11">The sequence shown here is derived from an EMBL/GenBank/DDBJ whole genome shotgun (WGS) entry which is preliminary data.</text>
</comment>
<keyword evidence="4" id="KW-0249">Electron transport</keyword>
<evidence type="ECO:0000256" key="2">
    <source>
        <dbReference type="ARBA" id="ARBA00022448"/>
    </source>
</evidence>
<feature type="chain" id="PRO_5024307070" description="Cytochrome b561 domain-containing protein" evidence="9">
    <location>
        <begin position="22"/>
        <end position="233"/>
    </location>
</feature>
<dbReference type="CDD" id="cd08760">
    <property type="entry name" value="Cyt_b561_FRRS1_like"/>
    <property type="match status" value="1"/>
</dbReference>
<organism evidence="11 12">
    <name type="scientific">Pyrus ussuriensis x Pyrus communis</name>
    <dbReference type="NCBI Taxonomy" id="2448454"/>
    <lineage>
        <taxon>Eukaryota</taxon>
        <taxon>Viridiplantae</taxon>
        <taxon>Streptophyta</taxon>
        <taxon>Embryophyta</taxon>
        <taxon>Tracheophyta</taxon>
        <taxon>Spermatophyta</taxon>
        <taxon>Magnoliopsida</taxon>
        <taxon>eudicotyledons</taxon>
        <taxon>Gunneridae</taxon>
        <taxon>Pentapetalae</taxon>
        <taxon>rosids</taxon>
        <taxon>fabids</taxon>
        <taxon>Rosales</taxon>
        <taxon>Rosaceae</taxon>
        <taxon>Amygdaloideae</taxon>
        <taxon>Maleae</taxon>
        <taxon>Pyrus</taxon>
    </lineage>
</organism>
<keyword evidence="5 8" id="KW-1133">Transmembrane helix</keyword>
<evidence type="ECO:0000256" key="6">
    <source>
        <dbReference type="ARBA" id="ARBA00023136"/>
    </source>
</evidence>
<reference evidence="11 12" key="1">
    <citation type="submission" date="2019-09" db="EMBL/GenBank/DDBJ databases">
        <authorList>
            <person name="Ou C."/>
        </authorList>
    </citation>
    <scope>NUCLEOTIDE SEQUENCE [LARGE SCALE GENOMIC DNA]</scope>
    <source>
        <strain evidence="11">S2</strain>
        <tissue evidence="11">Leaf</tissue>
    </source>
</reference>
<dbReference type="PIRSF" id="PIRSF037471">
    <property type="entry name" value="UCP037471"/>
    <property type="match status" value="1"/>
</dbReference>
<evidence type="ECO:0000256" key="7">
    <source>
        <dbReference type="PIRSR" id="PIRSR037471-1"/>
    </source>
</evidence>
<dbReference type="InterPro" id="IPR006593">
    <property type="entry name" value="Cyt_b561/ferric_Rdtase_TM"/>
</dbReference>
<proteinExistence type="predicted"/>
<feature type="binding site" description="axial binding residue" evidence="7">
    <location>
        <position position="166"/>
    </location>
    <ligand>
        <name>heme b</name>
        <dbReference type="ChEBI" id="CHEBI:60344"/>
        <label>1</label>
    </ligand>
    <ligandPart>
        <name>Fe</name>
        <dbReference type="ChEBI" id="CHEBI:18248"/>
    </ligandPart>
</feature>
<keyword evidence="7" id="KW-0408">Iron</keyword>
<feature type="binding site" description="axial binding residue" evidence="7">
    <location>
        <position position="58"/>
    </location>
    <ligand>
        <name>heme b</name>
        <dbReference type="ChEBI" id="CHEBI:60344"/>
        <label>1</label>
    </ligand>
    <ligandPart>
        <name>Fe</name>
        <dbReference type="ChEBI" id="CHEBI:18248"/>
    </ligandPart>
</feature>
<evidence type="ECO:0000259" key="10">
    <source>
        <dbReference type="PROSITE" id="PS50939"/>
    </source>
</evidence>
<evidence type="ECO:0000256" key="9">
    <source>
        <dbReference type="SAM" id="SignalP"/>
    </source>
</evidence>